<evidence type="ECO:0000313" key="23">
    <source>
        <dbReference type="Proteomes" id="UP000002280"/>
    </source>
</evidence>
<reference evidence="22" key="3">
    <citation type="submission" date="2025-09" db="UniProtKB">
        <authorList>
            <consortium name="Ensembl"/>
        </authorList>
    </citation>
    <scope>IDENTIFICATION</scope>
</reference>
<dbReference type="FunCoup" id="A0A5F8GYZ1">
    <property type="interactions" value="1093"/>
</dbReference>
<dbReference type="GO" id="GO:0042383">
    <property type="term" value="C:sarcolemma"/>
    <property type="evidence" value="ECO:0007669"/>
    <property type="project" value="UniProtKB-SubCell"/>
</dbReference>
<evidence type="ECO:0000256" key="13">
    <source>
        <dbReference type="ARBA" id="ARBA00046294"/>
    </source>
</evidence>
<comment type="subunit">
    <text evidence="17">Homodimer. Interacts with myosin. Interacts with SIKE1 and both associate with the STRIPAK core complex composed of PP2A catalytic and scaffolding subunits, the striatins (PP2A regulatory subunits), the striatin-associated proteins MOB4, STRIP1 and STRIP2, PDCD10 and members of the STE20 kinases, such as STK24 and STK26. Interacts (via FHA domain) with STK3 (when phosphorylated); the interaction associates STK3 with the STRIPAK complex.</text>
</comment>
<evidence type="ECO:0000259" key="21">
    <source>
        <dbReference type="PROSITE" id="PS50006"/>
    </source>
</evidence>
<evidence type="ECO:0000256" key="8">
    <source>
        <dbReference type="ARBA" id="ARBA00022989"/>
    </source>
</evidence>
<dbReference type="PANTHER" id="PTHR15715">
    <property type="entry name" value="CENTROSOMAL PROTEIN OF 170 KDA"/>
    <property type="match status" value="1"/>
</dbReference>
<evidence type="ECO:0000256" key="7">
    <source>
        <dbReference type="ARBA" id="ARBA00022824"/>
    </source>
</evidence>
<dbReference type="InterPro" id="IPR000253">
    <property type="entry name" value="FHA_dom"/>
</dbReference>
<keyword evidence="7" id="KW-0256">Endoplasmic reticulum</keyword>
<evidence type="ECO:0000256" key="9">
    <source>
        <dbReference type="ARBA" id="ARBA00023054"/>
    </source>
</evidence>
<reference evidence="22" key="2">
    <citation type="submission" date="2025-08" db="UniProtKB">
        <authorList>
            <consortium name="Ensembl"/>
        </authorList>
    </citation>
    <scope>IDENTIFICATION</scope>
</reference>
<feature type="region of interest" description="Disordered" evidence="20">
    <location>
        <begin position="392"/>
        <end position="463"/>
    </location>
</feature>
<dbReference type="InterPro" id="IPR051176">
    <property type="entry name" value="Cent_Immune-Sig_Mod"/>
</dbReference>
<feature type="coiled-coil region" evidence="19">
    <location>
        <begin position="233"/>
        <end position="380"/>
    </location>
</feature>
<dbReference type="Proteomes" id="UP000002280">
    <property type="component" value="Chromosome 6"/>
</dbReference>
<dbReference type="GO" id="GO:0005789">
    <property type="term" value="C:endoplasmic reticulum membrane"/>
    <property type="evidence" value="ECO:0007669"/>
    <property type="project" value="UniProtKB-SubCell"/>
</dbReference>
<keyword evidence="11" id="KW-0472">Membrane</keyword>
<evidence type="ECO:0000256" key="18">
    <source>
        <dbReference type="ARBA" id="ARBA00074026"/>
    </source>
</evidence>
<dbReference type="GeneTree" id="ENSGT00940000157660"/>
<evidence type="ECO:0000256" key="12">
    <source>
        <dbReference type="ARBA" id="ARBA00023212"/>
    </source>
</evidence>
<feature type="compositionally biased region" description="Basic and acidic residues" evidence="20">
    <location>
        <begin position="392"/>
        <end position="408"/>
    </location>
</feature>
<dbReference type="InterPro" id="IPR008984">
    <property type="entry name" value="SMAD_FHA_dom_sf"/>
</dbReference>
<evidence type="ECO:0000256" key="17">
    <source>
        <dbReference type="ARBA" id="ARBA00066015"/>
    </source>
</evidence>
<evidence type="ECO:0000256" key="15">
    <source>
        <dbReference type="ARBA" id="ARBA00060409"/>
    </source>
</evidence>
<protein>
    <recommendedName>
        <fullName evidence="18">Sarcolemmal membrane-associated protein</fullName>
    </recommendedName>
</protein>
<evidence type="ECO:0000256" key="10">
    <source>
        <dbReference type="ARBA" id="ARBA00023128"/>
    </source>
</evidence>
<accession>A0A5F8GYZ1</accession>
<dbReference type="InParanoid" id="A0A5F8GYZ1"/>
<keyword evidence="3" id="KW-1003">Cell membrane</keyword>
<organism evidence="22 23">
    <name type="scientific">Monodelphis domestica</name>
    <name type="common">Gray short-tailed opossum</name>
    <dbReference type="NCBI Taxonomy" id="13616"/>
    <lineage>
        <taxon>Eukaryota</taxon>
        <taxon>Metazoa</taxon>
        <taxon>Chordata</taxon>
        <taxon>Craniata</taxon>
        <taxon>Vertebrata</taxon>
        <taxon>Euteleostomi</taxon>
        <taxon>Mammalia</taxon>
        <taxon>Metatheria</taxon>
        <taxon>Didelphimorphia</taxon>
        <taxon>Didelphidae</taxon>
        <taxon>Monodelphis</taxon>
    </lineage>
</organism>
<feature type="compositionally biased region" description="Acidic residues" evidence="20">
    <location>
        <begin position="423"/>
        <end position="434"/>
    </location>
</feature>
<feature type="region of interest" description="Disordered" evidence="20">
    <location>
        <begin position="775"/>
        <end position="808"/>
    </location>
</feature>
<dbReference type="PANTHER" id="PTHR15715:SF22">
    <property type="entry name" value="SARCOLEMMAL MEMBRANE-ASSOCIATED PROTEIN"/>
    <property type="match status" value="1"/>
</dbReference>
<reference evidence="22 23" key="1">
    <citation type="journal article" date="2007" name="Nature">
        <title>Genome of the marsupial Monodelphis domestica reveals innovation in non-coding sequences.</title>
        <authorList>
            <person name="Mikkelsen T.S."/>
            <person name="Wakefield M.J."/>
            <person name="Aken B."/>
            <person name="Amemiya C.T."/>
            <person name="Chang J.L."/>
            <person name="Duke S."/>
            <person name="Garber M."/>
            <person name="Gentles A.J."/>
            <person name="Goodstadt L."/>
            <person name="Heger A."/>
            <person name="Jurka J."/>
            <person name="Kamal M."/>
            <person name="Mauceli E."/>
            <person name="Searle S.M."/>
            <person name="Sharpe T."/>
            <person name="Baker M.L."/>
            <person name="Batzer M.A."/>
            <person name="Benos P.V."/>
            <person name="Belov K."/>
            <person name="Clamp M."/>
            <person name="Cook A."/>
            <person name="Cuff J."/>
            <person name="Das R."/>
            <person name="Davidow L."/>
            <person name="Deakin J.E."/>
            <person name="Fazzari M.J."/>
            <person name="Glass J.L."/>
            <person name="Grabherr M."/>
            <person name="Greally J.M."/>
            <person name="Gu W."/>
            <person name="Hore T.A."/>
            <person name="Huttley G.A."/>
            <person name="Kleber M."/>
            <person name="Jirtle R.L."/>
            <person name="Koina E."/>
            <person name="Lee J.T."/>
            <person name="Mahony S."/>
            <person name="Marra M.A."/>
            <person name="Miller R.D."/>
            <person name="Nicholls R.D."/>
            <person name="Oda M."/>
            <person name="Papenfuss A.T."/>
            <person name="Parra Z.E."/>
            <person name="Pollock D.D."/>
            <person name="Ray D.A."/>
            <person name="Schein J.E."/>
            <person name="Speed T.P."/>
            <person name="Thompson K."/>
            <person name="VandeBerg J.L."/>
            <person name="Wade C.M."/>
            <person name="Walker J.A."/>
            <person name="Waters P.D."/>
            <person name="Webber C."/>
            <person name="Weidman J.R."/>
            <person name="Xie X."/>
            <person name="Zody M.C."/>
            <person name="Baldwin J."/>
            <person name="Abdouelleil A."/>
            <person name="Abdulkadir J."/>
            <person name="Abebe A."/>
            <person name="Abera B."/>
            <person name="Abreu J."/>
            <person name="Acer S.C."/>
            <person name="Aftuck L."/>
            <person name="Alexander A."/>
            <person name="An P."/>
            <person name="Anderson E."/>
            <person name="Anderson S."/>
            <person name="Arachi H."/>
            <person name="Azer M."/>
            <person name="Bachantsang P."/>
            <person name="Barry A."/>
            <person name="Bayul T."/>
            <person name="Berlin A."/>
            <person name="Bessette D."/>
            <person name="Bloom T."/>
            <person name="Bloom T."/>
            <person name="Boguslavskiy L."/>
            <person name="Bonnet C."/>
            <person name="Boukhgalter B."/>
            <person name="Bourzgui I."/>
            <person name="Brown A."/>
            <person name="Cahill P."/>
            <person name="Channer S."/>
            <person name="Cheshatsang Y."/>
            <person name="Chuda L."/>
            <person name="Citroen M."/>
            <person name="Collymore A."/>
            <person name="Cooke P."/>
            <person name="Costello M."/>
            <person name="D'Aco K."/>
            <person name="Daza R."/>
            <person name="De Haan G."/>
            <person name="DeGray S."/>
            <person name="DeMaso C."/>
            <person name="Dhargay N."/>
            <person name="Dooley K."/>
            <person name="Dooley E."/>
            <person name="Doricent M."/>
            <person name="Dorje P."/>
            <person name="Dorjee K."/>
            <person name="Dupes A."/>
            <person name="Elong R."/>
            <person name="Falk J."/>
            <person name="Farina A."/>
            <person name="Faro S."/>
            <person name="Ferguson D."/>
            <person name="Fisher S."/>
            <person name="Foley C.D."/>
            <person name="Franke A."/>
            <person name="Friedrich D."/>
            <person name="Gadbois L."/>
            <person name="Gearin G."/>
            <person name="Gearin C.R."/>
            <person name="Giannoukos G."/>
            <person name="Goode T."/>
            <person name="Graham J."/>
            <person name="Grandbois E."/>
            <person name="Grewal S."/>
            <person name="Gyaltsen K."/>
            <person name="Hafez N."/>
            <person name="Hagos B."/>
            <person name="Hall J."/>
            <person name="Henson C."/>
            <person name="Hollinger A."/>
            <person name="Honan T."/>
            <person name="Huard M.D."/>
            <person name="Hughes L."/>
            <person name="Hurhula B."/>
            <person name="Husby M.E."/>
            <person name="Kamat A."/>
            <person name="Kanga B."/>
            <person name="Kashin S."/>
            <person name="Khazanovich D."/>
            <person name="Kisner P."/>
            <person name="Lance K."/>
            <person name="Lara M."/>
            <person name="Lee W."/>
            <person name="Lennon N."/>
            <person name="Letendre F."/>
            <person name="LeVine R."/>
            <person name="Lipovsky A."/>
            <person name="Liu X."/>
            <person name="Liu J."/>
            <person name="Liu S."/>
            <person name="Lokyitsang T."/>
            <person name="Lokyitsang Y."/>
            <person name="Lubonja R."/>
            <person name="Lui A."/>
            <person name="MacDonald P."/>
            <person name="Magnisalis V."/>
            <person name="Maru K."/>
            <person name="Matthews C."/>
            <person name="McCusker W."/>
            <person name="McDonough S."/>
            <person name="Mehta T."/>
            <person name="Meldrim J."/>
            <person name="Meneus L."/>
            <person name="Mihai O."/>
            <person name="Mihalev A."/>
            <person name="Mihova T."/>
            <person name="Mittelman R."/>
            <person name="Mlenga V."/>
            <person name="Montmayeur A."/>
            <person name="Mulrain L."/>
            <person name="Navidi A."/>
            <person name="Naylor J."/>
            <person name="Negash T."/>
            <person name="Nguyen T."/>
            <person name="Nguyen N."/>
            <person name="Nicol R."/>
            <person name="Norbu C."/>
            <person name="Norbu N."/>
            <person name="Novod N."/>
            <person name="O'Neill B."/>
            <person name="Osman S."/>
            <person name="Markiewicz E."/>
            <person name="Oyono O.L."/>
            <person name="Patti C."/>
            <person name="Phunkhang P."/>
            <person name="Pierre F."/>
            <person name="Priest M."/>
            <person name="Raghuraman S."/>
            <person name="Rege F."/>
            <person name="Reyes R."/>
            <person name="Rise C."/>
            <person name="Rogov P."/>
            <person name="Ross K."/>
            <person name="Ryan E."/>
            <person name="Settipalli S."/>
            <person name="Shea T."/>
            <person name="Sherpa N."/>
            <person name="Shi L."/>
            <person name="Shih D."/>
            <person name="Sparrow T."/>
            <person name="Spaulding J."/>
            <person name="Stalker J."/>
            <person name="Stange-Thomann N."/>
            <person name="Stavropoulos S."/>
            <person name="Stone C."/>
            <person name="Strader C."/>
            <person name="Tesfaye S."/>
            <person name="Thomson T."/>
            <person name="Thoulutsang Y."/>
            <person name="Thoulutsang D."/>
            <person name="Topham K."/>
            <person name="Topping I."/>
            <person name="Tsamla T."/>
            <person name="Vassiliev H."/>
            <person name="Vo A."/>
            <person name="Wangchuk T."/>
            <person name="Wangdi T."/>
            <person name="Weiand M."/>
            <person name="Wilkinson J."/>
            <person name="Wilson A."/>
            <person name="Yadav S."/>
            <person name="Young G."/>
            <person name="Yu Q."/>
            <person name="Zembek L."/>
            <person name="Zhong D."/>
            <person name="Zimmer A."/>
            <person name="Zwirko Z."/>
            <person name="Jaffe D.B."/>
            <person name="Alvarez P."/>
            <person name="Brockman W."/>
            <person name="Butler J."/>
            <person name="Chin C."/>
            <person name="Gnerre S."/>
            <person name="MacCallum I."/>
            <person name="Graves J.A."/>
            <person name="Ponting C.P."/>
            <person name="Breen M."/>
            <person name="Samollow P.B."/>
            <person name="Lander E.S."/>
            <person name="Lindblad-Toh K."/>
        </authorList>
    </citation>
    <scope>NUCLEOTIDE SEQUENCE [LARGE SCALE GENOMIC DNA]</scope>
</reference>
<keyword evidence="4" id="KW-0963">Cytoplasm</keyword>
<evidence type="ECO:0000256" key="16">
    <source>
        <dbReference type="ARBA" id="ARBA00061687"/>
    </source>
</evidence>
<dbReference type="Ensembl" id="ENSMODT00000071412.1">
    <property type="protein sequence ID" value="ENSMODP00000052604.1"/>
    <property type="gene ID" value="ENSMODG00000000227.4"/>
</dbReference>
<feature type="domain" description="FHA" evidence="21">
    <location>
        <begin position="28"/>
        <end position="85"/>
    </location>
</feature>
<comment type="subcellular location">
    <subcellularLocation>
        <location evidence="15">Cell membrane</location>
        <location evidence="15">Sarcolemma</location>
        <topology evidence="15">Single-pass type IV membrane protein</topology>
    </subcellularLocation>
    <subcellularLocation>
        <location evidence="1">Cytoplasm</location>
        <location evidence="1">Cytoskeleton</location>
        <location evidence="1">Microtubule organizing center</location>
        <location evidence="1">Centrosome</location>
    </subcellularLocation>
    <subcellularLocation>
        <location evidence="2">Endoplasmic reticulum membrane</location>
        <topology evidence="2">Single-pass membrane protein</topology>
    </subcellularLocation>
    <subcellularLocation>
        <location evidence="13">Mitochondrion membrane</location>
        <topology evidence="13">Single-pass type IV membrane protein</topology>
    </subcellularLocation>
</comment>
<evidence type="ECO:0000256" key="5">
    <source>
        <dbReference type="ARBA" id="ARBA00022553"/>
    </source>
</evidence>
<evidence type="ECO:0000256" key="6">
    <source>
        <dbReference type="ARBA" id="ARBA00022692"/>
    </source>
</evidence>
<dbReference type="OMA" id="XVIHAPL"/>
<sequence>MPSALAIFTCRPNSHPFQERHVYLDEPIKIGRSVARCRPAQNNATFDCKVLSRNHALVWFDHKTGKFYLQDTKSSNGTFINSQRLSRGSEESPPCEILSGDIIQFGVDVTENTRKVTHGCIVSTIKLFLPDGMEARLRSDVIHAPLPSPVDKVAANTPSMYSQELFQLSQYLQEALHREQMLEQKLATLQRLLAITQEASDTSWQALIDEDRLLSRLEVMGNQLQVCSKNQTEDSLRKELVALQEDKHNYETTAKESLRRVLQEKIEVVRKLSEVERSLSNTEDECTHLKEMNERTQEELRELANKYNGAVNEIKDLSDKLKAAEGRQEEIQQKGQAEKKELQHKIDEMEEKEQELQAKIEALQADNDFTNERLMALQDKLIDEGHLTKVVEETKLSKENQAKEKESDLSDTLSPSKEKSSDDTTDAQMDDQDLNEPLAKVSLLKDELQGAQSETETKQEIQHLHKELIEAQELARSSKQKSSELQALLEEERKAYRSQVEESTKQIQVLQAQLQKLHIDIENLREEKEKEITSTKHDLLSAQDEILLLRQVADKAASERDIDIASLQVELQKVREELERWRKAASEYEKEIVSLQSSFQLRCQQCEDQQKEETSRLQGELEKLRKDWSVLEAECLSLKRENVSLSSELQRQEKELHSSQQQSLELTSDLSSLEVTRKELESKVGSLKDQHLRDSAHWKTLLSKAENEAKDVQKEYERTQTQLADLKAKLEITEQEKQFVTNELRQCQDNLKQLQEKGNNVSLYKLGVSLDEGRNKGLQQCPTTPQHSWSPPCPHCATPGAQQPPLDT</sequence>
<proteinExistence type="inferred from homology"/>
<keyword evidence="5" id="KW-0597">Phosphoprotein</keyword>
<evidence type="ECO:0000256" key="3">
    <source>
        <dbReference type="ARBA" id="ARBA00022475"/>
    </source>
</evidence>
<dbReference type="GO" id="GO:0031966">
    <property type="term" value="C:mitochondrial membrane"/>
    <property type="evidence" value="ECO:0007669"/>
    <property type="project" value="UniProtKB-SubCell"/>
</dbReference>
<comment type="function">
    <text evidence="14">Associates with the striatin-interacting phosphatase and kinase (STRIPAK) core complex, forming the extended (SIKE1:SLMAP)STRIPAK complex. The (SIKE1:SLMAP)STRIPAK complex dephosphorylates STK3 leading to the inhibition of Hippo signaling and the control of cell growth. May play a role during myoblast fusion.</text>
</comment>
<dbReference type="Bgee" id="ENSMODG00000000227">
    <property type="expression patterns" value="Expressed in heart and 20 other cell types or tissues"/>
</dbReference>
<evidence type="ECO:0000256" key="4">
    <source>
        <dbReference type="ARBA" id="ARBA00022490"/>
    </source>
</evidence>
<evidence type="ECO:0000256" key="19">
    <source>
        <dbReference type="SAM" id="Coils"/>
    </source>
</evidence>
<name>A0A5F8GYZ1_MONDO</name>
<dbReference type="FunFam" id="2.60.200.20:FF:000003">
    <property type="entry name" value="sarcolemmal membrane-associated protein isoform X2"/>
    <property type="match status" value="1"/>
</dbReference>
<keyword evidence="9 19" id="KW-0175">Coiled coil</keyword>
<feature type="compositionally biased region" description="Polar residues" evidence="20">
    <location>
        <begin position="777"/>
        <end position="789"/>
    </location>
</feature>
<dbReference type="CDD" id="cd21911">
    <property type="entry name" value="CC1_SLMAP"/>
    <property type="match status" value="1"/>
</dbReference>
<feature type="coiled-coil region" evidence="19">
    <location>
        <begin position="172"/>
        <end position="199"/>
    </location>
</feature>
<keyword evidence="12" id="KW-0206">Cytoskeleton</keyword>
<keyword evidence="6" id="KW-0812">Transmembrane</keyword>
<evidence type="ECO:0000256" key="1">
    <source>
        <dbReference type="ARBA" id="ARBA00004300"/>
    </source>
</evidence>
<keyword evidence="23" id="KW-1185">Reference proteome</keyword>
<evidence type="ECO:0000256" key="20">
    <source>
        <dbReference type="SAM" id="MobiDB-lite"/>
    </source>
</evidence>
<evidence type="ECO:0000256" key="2">
    <source>
        <dbReference type="ARBA" id="ARBA00004389"/>
    </source>
</evidence>
<dbReference type="STRING" id="13616.ENSMODP00000052604"/>
<dbReference type="GO" id="GO:1900825">
    <property type="term" value="P:regulation of membrane depolarization during cardiac muscle cell action potential"/>
    <property type="evidence" value="ECO:0000318"/>
    <property type="project" value="GO_Central"/>
</dbReference>
<comment type="similarity">
    <text evidence="16">Belongs to the SLMAP family.</text>
</comment>
<dbReference type="GO" id="GO:0005813">
    <property type="term" value="C:centrosome"/>
    <property type="evidence" value="ECO:0007669"/>
    <property type="project" value="UniProtKB-SubCell"/>
</dbReference>
<gene>
    <name evidence="22" type="primary">SLMAP</name>
</gene>
<evidence type="ECO:0000313" key="22">
    <source>
        <dbReference type="Ensembl" id="ENSMODP00000052604.1"/>
    </source>
</evidence>
<dbReference type="SUPFAM" id="SSF49879">
    <property type="entry name" value="SMAD/FHA domain"/>
    <property type="match status" value="1"/>
</dbReference>
<dbReference type="Pfam" id="PF00498">
    <property type="entry name" value="FHA"/>
    <property type="match status" value="1"/>
</dbReference>
<dbReference type="SMART" id="SM00240">
    <property type="entry name" value="FHA"/>
    <property type="match status" value="1"/>
</dbReference>
<dbReference type="GO" id="GO:0035331">
    <property type="term" value="P:negative regulation of hippo signaling"/>
    <property type="evidence" value="ECO:0000318"/>
    <property type="project" value="GO_Central"/>
</dbReference>
<dbReference type="AlphaFoldDB" id="A0A5F8GYZ1"/>
<keyword evidence="8" id="KW-1133">Transmembrane helix</keyword>
<evidence type="ECO:0000256" key="11">
    <source>
        <dbReference type="ARBA" id="ARBA00023136"/>
    </source>
</evidence>
<dbReference type="Gene3D" id="2.60.200.20">
    <property type="match status" value="1"/>
</dbReference>
<dbReference type="CDD" id="cd22679">
    <property type="entry name" value="FHA_SLMAP"/>
    <property type="match status" value="1"/>
</dbReference>
<evidence type="ECO:0000256" key="14">
    <source>
        <dbReference type="ARBA" id="ARBA00057671"/>
    </source>
</evidence>
<dbReference type="PROSITE" id="PS50006">
    <property type="entry name" value="FHA_DOMAIN"/>
    <property type="match status" value="1"/>
</dbReference>
<keyword evidence="10" id="KW-0496">Mitochondrion</keyword>